<dbReference type="GO" id="GO:0030313">
    <property type="term" value="C:cell envelope"/>
    <property type="evidence" value="ECO:0007669"/>
    <property type="project" value="UniProtKB-SubCell"/>
</dbReference>
<comment type="catalytic activity">
    <reaction evidence="9">
        <text>Zn(2+)(in) + ATP + H2O = Zn(2+)(out) + ADP + phosphate + H(+)</text>
        <dbReference type="Rhea" id="RHEA:20621"/>
        <dbReference type="ChEBI" id="CHEBI:15377"/>
        <dbReference type="ChEBI" id="CHEBI:15378"/>
        <dbReference type="ChEBI" id="CHEBI:29105"/>
        <dbReference type="ChEBI" id="CHEBI:30616"/>
        <dbReference type="ChEBI" id="CHEBI:43474"/>
        <dbReference type="ChEBI" id="CHEBI:456216"/>
        <dbReference type="EC" id="7.2.2.12"/>
    </reaction>
</comment>
<dbReference type="PROSITE" id="PS00154">
    <property type="entry name" value="ATPASE_E1_E2"/>
    <property type="match status" value="1"/>
</dbReference>
<dbReference type="AlphaFoldDB" id="A0A6N2TJN7"/>
<dbReference type="PANTHER" id="PTHR48085:SF5">
    <property type="entry name" value="CADMIUM_ZINC-TRANSPORTING ATPASE HMA4-RELATED"/>
    <property type="match status" value="1"/>
</dbReference>
<keyword evidence="6" id="KW-1133">Transmembrane helix</keyword>
<dbReference type="PANTHER" id="PTHR48085">
    <property type="entry name" value="CADMIUM/ZINC-TRANSPORTING ATPASE HMA2-RELATED"/>
    <property type="match status" value="1"/>
</dbReference>
<dbReference type="Pfam" id="PF00122">
    <property type="entry name" value="E1-E2_ATPase"/>
    <property type="match status" value="1"/>
</dbReference>
<evidence type="ECO:0000256" key="4">
    <source>
        <dbReference type="ARBA" id="ARBA00022692"/>
    </source>
</evidence>
<dbReference type="NCBIfam" id="TIGR01525">
    <property type="entry name" value="ATPase-IB_hvy"/>
    <property type="match status" value="1"/>
</dbReference>
<evidence type="ECO:0000256" key="7">
    <source>
        <dbReference type="ARBA" id="ARBA00023136"/>
    </source>
</evidence>
<dbReference type="NCBIfam" id="TIGR01494">
    <property type="entry name" value="ATPase_P-type"/>
    <property type="match status" value="1"/>
</dbReference>
<evidence type="ECO:0000256" key="6">
    <source>
        <dbReference type="ARBA" id="ARBA00022989"/>
    </source>
</evidence>
<gene>
    <name evidence="12" type="primary">ctpV</name>
    <name evidence="12" type="ORF">CULFYP111_01423</name>
</gene>
<keyword evidence="5" id="KW-1278">Translocase</keyword>
<proteinExistence type="inferred from homology"/>
<keyword evidence="4" id="KW-0812">Transmembrane</keyword>
<dbReference type="SFLD" id="SFLDG00002">
    <property type="entry name" value="C1.7:_P-type_atpase_like"/>
    <property type="match status" value="1"/>
</dbReference>
<keyword evidence="10" id="KW-0479">Metal-binding</keyword>
<protein>
    <recommendedName>
        <fullName evidence="8">P-type Zn(2+) transporter</fullName>
        <ecNumber evidence="8">7.2.2.12</ecNumber>
    </recommendedName>
</protein>
<keyword evidence="7" id="KW-0472">Membrane</keyword>
<dbReference type="InterPro" id="IPR018303">
    <property type="entry name" value="ATPase_P-typ_P_site"/>
</dbReference>
<dbReference type="PROSITE" id="PS01229">
    <property type="entry name" value="COF_2"/>
    <property type="match status" value="1"/>
</dbReference>
<comment type="similarity">
    <text evidence="3 10">Belongs to the cation transport ATPase (P-type) (TC 3.A.3) family. Type IB subfamily.</text>
</comment>
<organism evidence="12">
    <name type="scientific">Campylobacter ureolyticus</name>
    <dbReference type="NCBI Taxonomy" id="827"/>
    <lineage>
        <taxon>Bacteria</taxon>
        <taxon>Pseudomonadati</taxon>
        <taxon>Campylobacterota</taxon>
        <taxon>Epsilonproteobacteria</taxon>
        <taxon>Campylobacterales</taxon>
        <taxon>Campylobacteraceae</taxon>
        <taxon>Campylobacter</taxon>
    </lineage>
</organism>
<dbReference type="GO" id="GO:0016887">
    <property type="term" value="F:ATP hydrolysis activity"/>
    <property type="evidence" value="ECO:0007669"/>
    <property type="project" value="InterPro"/>
</dbReference>
<dbReference type="Pfam" id="PF00702">
    <property type="entry name" value="Hydrolase"/>
    <property type="match status" value="1"/>
</dbReference>
<keyword evidence="10" id="KW-0067">ATP-binding</keyword>
<dbReference type="InterPro" id="IPR051014">
    <property type="entry name" value="Cation_Transport_ATPase_IB"/>
</dbReference>
<dbReference type="InterPro" id="IPR027256">
    <property type="entry name" value="P-typ_ATPase_IB"/>
</dbReference>
<dbReference type="PRINTS" id="PR00119">
    <property type="entry name" value="CATATPASE"/>
</dbReference>
<evidence type="ECO:0000313" key="12">
    <source>
        <dbReference type="EMBL" id="VYT06094.1"/>
    </source>
</evidence>
<dbReference type="Gene3D" id="2.70.150.10">
    <property type="entry name" value="Calcium-transporting ATPase, cytoplasmic transduction domain A"/>
    <property type="match status" value="1"/>
</dbReference>
<name>A0A6N2TJN7_9BACT</name>
<dbReference type="InterPro" id="IPR023299">
    <property type="entry name" value="ATPase_P-typ_cyto_dom_N"/>
</dbReference>
<dbReference type="InterPro" id="IPR044492">
    <property type="entry name" value="P_typ_ATPase_HD_dom"/>
</dbReference>
<keyword evidence="10" id="KW-0547">Nucleotide-binding</keyword>
<evidence type="ECO:0000256" key="1">
    <source>
        <dbReference type="ARBA" id="ARBA00004196"/>
    </source>
</evidence>
<sequence>MQKQKLKQDNNIEFKIFYKSKNRVRFLQPELSLNSDIKAYEDAILKLDNVTNARVNKTIKSVTVNFENIDLDKLLGEISKLEIPVLENESDDISKAEIIKSLISLGLMPIIRNKDINTLISLFASYPLLKDGLSELLKSGLTSKVLEAMAVGISLSRKDLLAANSTNLMLNIGEYIEESTTHKSDDLIKALAKPAIKEAWVEVNKNGKKTLVKTKTEDIKVGDIVVVGSGESIAIDGYVLEGNASVNEASMTGEAEAIAKKHGDRVMSGTVVEDGKIKIWTELAGKDTSTERIRHYIQNSLNEKSNVAQKATKLADKLVPITLSLAGLSYFINRNMTSVASVLQADYSCALKLATPVAFKSSISKAGNNGMLIKGAKSLEELASADTFVFDKTGTITRGILEVIDIISFDKDWKKDDILNLAASAEEHYFHPIAEAVVSAAEKKGFKHMHHGEVEFIVAHGLKTHFHDKEVVIGNRHFLEDDENISFKAHDTKIRNELKDGNALLYIGYDKKLLGIIVMKDEIRSNAKKTIKKLKELGVKEVIMLTGDIETKAKEVADLLGIDKVYANMLPTSKAEVIDTLVKEGKKVVFCGDGINDAPSLTKANVGISMKRGADIARAVADISLLKDDIYAVAQLKELANETLKLVDRNFNATVLINSAILLGATLGKLSPISTAVLHNGTTIGLLLNSMKGVKIQ</sequence>
<evidence type="ECO:0000256" key="3">
    <source>
        <dbReference type="ARBA" id="ARBA00006024"/>
    </source>
</evidence>
<reference evidence="12" key="1">
    <citation type="submission" date="2019-11" db="EMBL/GenBank/DDBJ databases">
        <authorList>
            <person name="Feng L."/>
        </authorList>
    </citation>
    <scope>NUCLEOTIDE SEQUENCE</scope>
    <source>
        <strain evidence="12">CUreolyticusLFYP111</strain>
    </source>
</reference>
<dbReference type="SUPFAM" id="SSF81653">
    <property type="entry name" value="Calcium ATPase, transduction domain A"/>
    <property type="match status" value="1"/>
</dbReference>
<dbReference type="InterPro" id="IPR036412">
    <property type="entry name" value="HAD-like_sf"/>
</dbReference>
<comment type="subcellular location">
    <subcellularLocation>
        <location evidence="1">Cell envelope</location>
    </subcellularLocation>
    <subcellularLocation>
        <location evidence="10">Cell membrane</location>
    </subcellularLocation>
    <subcellularLocation>
        <location evidence="2">Membrane</location>
    </subcellularLocation>
</comment>
<dbReference type="GO" id="GO:0005886">
    <property type="term" value="C:plasma membrane"/>
    <property type="evidence" value="ECO:0007669"/>
    <property type="project" value="UniProtKB-SubCell"/>
</dbReference>
<dbReference type="InterPro" id="IPR059000">
    <property type="entry name" value="ATPase_P-type_domA"/>
</dbReference>
<dbReference type="GO" id="GO:0016463">
    <property type="term" value="F:P-type zinc transporter activity"/>
    <property type="evidence" value="ECO:0007669"/>
    <property type="project" value="UniProtKB-EC"/>
</dbReference>
<dbReference type="GO" id="GO:0015086">
    <property type="term" value="F:cadmium ion transmembrane transporter activity"/>
    <property type="evidence" value="ECO:0007669"/>
    <property type="project" value="TreeGrafter"/>
</dbReference>
<dbReference type="SFLD" id="SFLDF00027">
    <property type="entry name" value="p-type_atpase"/>
    <property type="match status" value="1"/>
</dbReference>
<evidence type="ECO:0000256" key="2">
    <source>
        <dbReference type="ARBA" id="ARBA00004370"/>
    </source>
</evidence>
<dbReference type="InterPro" id="IPR008250">
    <property type="entry name" value="ATPase_P-typ_transduc_dom_A_sf"/>
</dbReference>
<dbReference type="GO" id="GO:0046872">
    <property type="term" value="F:metal ion binding"/>
    <property type="evidence" value="ECO:0007669"/>
    <property type="project" value="UniProtKB-KW"/>
</dbReference>
<evidence type="ECO:0000256" key="10">
    <source>
        <dbReference type="RuleBase" id="RU362081"/>
    </source>
</evidence>
<accession>A0A6N2TJN7</accession>
<evidence type="ECO:0000256" key="5">
    <source>
        <dbReference type="ARBA" id="ARBA00022967"/>
    </source>
</evidence>
<dbReference type="InterPro" id="IPR023214">
    <property type="entry name" value="HAD_sf"/>
</dbReference>
<dbReference type="InterPro" id="IPR001757">
    <property type="entry name" value="P_typ_ATPase"/>
</dbReference>
<dbReference type="EC" id="7.2.2.12" evidence="8"/>
<keyword evidence="12" id="KW-0378">Hydrolase</keyword>
<evidence type="ECO:0000256" key="8">
    <source>
        <dbReference type="ARBA" id="ARBA00039097"/>
    </source>
</evidence>
<evidence type="ECO:0000256" key="9">
    <source>
        <dbReference type="ARBA" id="ARBA00047308"/>
    </source>
</evidence>
<dbReference type="EMBL" id="CACRSK010000006">
    <property type="protein sequence ID" value="VYT06094.1"/>
    <property type="molecule type" value="Genomic_DNA"/>
</dbReference>
<dbReference type="SUPFAM" id="SSF56784">
    <property type="entry name" value="HAD-like"/>
    <property type="match status" value="1"/>
</dbReference>
<keyword evidence="10" id="KW-1003">Cell membrane</keyword>
<feature type="domain" description="P-type ATPase A" evidence="11">
    <location>
        <begin position="205"/>
        <end position="296"/>
    </location>
</feature>
<dbReference type="Gene3D" id="3.40.50.1000">
    <property type="entry name" value="HAD superfamily/HAD-like"/>
    <property type="match status" value="1"/>
</dbReference>
<dbReference type="SFLD" id="SFLDS00003">
    <property type="entry name" value="Haloacid_Dehalogenase"/>
    <property type="match status" value="1"/>
</dbReference>
<dbReference type="RefSeq" id="WP_156847691.1">
    <property type="nucleotide sequence ID" value="NZ_CACRSK010000006.1"/>
</dbReference>
<evidence type="ECO:0000259" key="11">
    <source>
        <dbReference type="Pfam" id="PF00122"/>
    </source>
</evidence>
<dbReference type="GO" id="GO:0005524">
    <property type="term" value="F:ATP binding"/>
    <property type="evidence" value="ECO:0007669"/>
    <property type="project" value="UniProtKB-UniRule"/>
</dbReference>
<dbReference type="Gene3D" id="3.40.1110.10">
    <property type="entry name" value="Calcium-transporting ATPase, cytoplasmic domain N"/>
    <property type="match status" value="1"/>
</dbReference>